<protein>
    <submittedName>
        <fullName evidence="2">Uncharacterized protein</fullName>
    </submittedName>
</protein>
<keyword evidence="1" id="KW-1133">Transmembrane helix</keyword>
<feature type="transmembrane region" description="Helical" evidence="1">
    <location>
        <begin position="29"/>
        <end position="49"/>
    </location>
</feature>
<keyword evidence="3" id="KW-1185">Reference proteome</keyword>
<keyword evidence="1" id="KW-0812">Transmembrane</keyword>
<dbReference type="AlphaFoldDB" id="A0A2U2AF24"/>
<name>A0A2U2AF24_9GAMM</name>
<keyword evidence="1" id="KW-0472">Membrane</keyword>
<feature type="transmembrane region" description="Helical" evidence="1">
    <location>
        <begin position="5"/>
        <end position="23"/>
    </location>
</feature>
<dbReference type="Proteomes" id="UP000245020">
    <property type="component" value="Unassembled WGS sequence"/>
</dbReference>
<dbReference type="EMBL" id="QEWQ01000003">
    <property type="protein sequence ID" value="PWD81250.1"/>
    <property type="molecule type" value="Genomic_DNA"/>
</dbReference>
<reference evidence="3" key="1">
    <citation type="submission" date="2018-05" db="EMBL/GenBank/DDBJ databases">
        <title>Ignatzschineria dubaiensis sp. nov., isolated from necrotic foot tissues of dromedaries (Camelus dromedarius) and associated maggots in Dubai, United Arab Emirates.</title>
        <authorList>
            <person name="Tsang C.C."/>
            <person name="Tang J.Y.M."/>
            <person name="Fong J.Y.H."/>
            <person name="Kinne J."/>
            <person name="Lee H.H."/>
            <person name="Joseph M."/>
            <person name="Jose S."/>
            <person name="Schuster R.K."/>
            <person name="Tang Y."/>
            <person name="Sivakumar S."/>
            <person name="Chen J.H.K."/>
            <person name="Teng J.L.L."/>
            <person name="Lau S.K.P."/>
            <person name="Wernery U."/>
            <person name="Woo P.C.Y."/>
        </authorList>
    </citation>
    <scope>NUCLEOTIDE SEQUENCE [LARGE SCALE GENOMIC DNA]</scope>
    <source>
        <strain evidence="3">KCTC 22644</strain>
    </source>
</reference>
<sequence>MKGIGVALFVIGIIGLLLCVLMLKDIDVVAAGAVAAVVGILNGIGFFHLSTLLSKKEISQQTNS</sequence>
<proteinExistence type="predicted"/>
<organism evidence="2 3">
    <name type="scientific">Ignatzschineria ureiclastica</name>
    <dbReference type="NCBI Taxonomy" id="472582"/>
    <lineage>
        <taxon>Bacteria</taxon>
        <taxon>Pseudomonadati</taxon>
        <taxon>Pseudomonadota</taxon>
        <taxon>Gammaproteobacteria</taxon>
        <taxon>Cardiobacteriales</taxon>
        <taxon>Ignatzschineriaceae</taxon>
        <taxon>Ignatzschineria</taxon>
    </lineage>
</organism>
<dbReference type="RefSeq" id="WP_109189147.1">
    <property type="nucleotide sequence ID" value="NZ_BMYA01000003.1"/>
</dbReference>
<evidence type="ECO:0000256" key="1">
    <source>
        <dbReference type="SAM" id="Phobius"/>
    </source>
</evidence>
<gene>
    <name evidence="2" type="ORF">DC083_05005</name>
</gene>
<comment type="caution">
    <text evidence="2">The sequence shown here is derived from an EMBL/GenBank/DDBJ whole genome shotgun (WGS) entry which is preliminary data.</text>
</comment>
<evidence type="ECO:0000313" key="2">
    <source>
        <dbReference type="EMBL" id="PWD81250.1"/>
    </source>
</evidence>
<evidence type="ECO:0000313" key="3">
    <source>
        <dbReference type="Proteomes" id="UP000245020"/>
    </source>
</evidence>
<accession>A0A2U2AF24</accession>